<dbReference type="NCBIfam" id="NF038302">
    <property type="entry name" value="EPS_HpsE"/>
    <property type="match status" value="1"/>
</dbReference>
<feature type="domain" description="Glycosyltransferase 2-like" evidence="1">
    <location>
        <begin position="5"/>
        <end position="123"/>
    </location>
</feature>
<protein>
    <submittedName>
        <fullName evidence="2">Glycosyltransferase family 2 protein</fullName>
    </submittedName>
</protein>
<dbReference type="SUPFAM" id="SSF53448">
    <property type="entry name" value="Nucleotide-diphospho-sugar transferases"/>
    <property type="match status" value="1"/>
</dbReference>
<organism evidence="2 3">
    <name type="scientific">Okeania hirsuta</name>
    <dbReference type="NCBI Taxonomy" id="1458930"/>
    <lineage>
        <taxon>Bacteria</taxon>
        <taxon>Bacillati</taxon>
        <taxon>Cyanobacteriota</taxon>
        <taxon>Cyanophyceae</taxon>
        <taxon>Oscillatoriophycideae</taxon>
        <taxon>Oscillatoriales</taxon>
        <taxon>Microcoleaceae</taxon>
        <taxon>Okeania</taxon>
    </lineage>
</organism>
<dbReference type="GO" id="GO:0016740">
    <property type="term" value="F:transferase activity"/>
    <property type="evidence" value="ECO:0007669"/>
    <property type="project" value="UniProtKB-KW"/>
</dbReference>
<dbReference type="Gene3D" id="3.90.550.10">
    <property type="entry name" value="Spore Coat Polysaccharide Biosynthesis Protein SpsA, Chain A"/>
    <property type="match status" value="1"/>
</dbReference>
<accession>A0A3N6NJ26</accession>
<dbReference type="InterPro" id="IPR001173">
    <property type="entry name" value="Glyco_trans_2-like"/>
</dbReference>
<dbReference type="Pfam" id="PF00535">
    <property type="entry name" value="Glycos_transf_2"/>
    <property type="match status" value="1"/>
</dbReference>
<dbReference type="OrthoDB" id="468448at2"/>
<dbReference type="PANTHER" id="PTHR22916">
    <property type="entry name" value="GLYCOSYLTRANSFERASE"/>
    <property type="match status" value="1"/>
</dbReference>
<name>A0A3N6NJ26_9CYAN</name>
<evidence type="ECO:0000259" key="1">
    <source>
        <dbReference type="Pfam" id="PF00535"/>
    </source>
</evidence>
<reference evidence="2 3" key="1">
    <citation type="journal article" date="2018" name="ACS Chem. Biol.">
        <title>Ketoreductase domain dysfunction expands chemodiversity: malyngamide biosynthesis in the cyanobacterium Okeania hirsuta.</title>
        <authorList>
            <person name="Moss N.A."/>
            <person name="Leao T."/>
            <person name="Rankin M."/>
            <person name="McCullough T.M."/>
            <person name="Qu P."/>
            <person name="Korobeynikov A."/>
            <person name="Smith J.L."/>
            <person name="Gerwick L."/>
            <person name="Gerwick W.H."/>
        </authorList>
    </citation>
    <scope>NUCLEOTIDE SEQUENCE [LARGE SCALE GENOMIC DNA]</scope>
    <source>
        <strain evidence="2 3">PAB10Feb10-1</strain>
    </source>
</reference>
<dbReference type="Proteomes" id="UP000269154">
    <property type="component" value="Unassembled WGS sequence"/>
</dbReference>
<sequence length="320" mass="37133">MFQFTIAICTYNGETRLGEVLEKLSHQLNQHNISWEVLVVDNNSQDKTAECVCQYQTLWAGKIELRYTFESKQGLAFARQTAIEKARGKLVGFIDDDNFPQKDWLEKAYLFAESHPQVGAFGGQIEGAFQKELPKDFDKIASFLAVIDRGKQALIYPPEKRILPPGAGLVVLRQAWLDCVPKKLFLAGRTGNSMLASEDLEALSYIQRGGWEIWHNPQMVITHKIPPYRLEKKYLLSLVRGVGLARHHIRMIRISSWQRPLVVPIYIANDFRKILLYYLQHRKHCKTELSLACEIEFLWSTLFSPFYLCRKQLYDYFRQT</sequence>
<dbReference type="EMBL" id="RCBY01000173">
    <property type="protein sequence ID" value="RQH30777.1"/>
    <property type="molecule type" value="Genomic_DNA"/>
</dbReference>
<dbReference type="RefSeq" id="WP_124146004.1">
    <property type="nucleotide sequence ID" value="NZ_CAWOKI010000133.1"/>
</dbReference>
<evidence type="ECO:0000313" key="2">
    <source>
        <dbReference type="EMBL" id="RQH30777.1"/>
    </source>
</evidence>
<evidence type="ECO:0000313" key="3">
    <source>
        <dbReference type="Proteomes" id="UP000269154"/>
    </source>
</evidence>
<gene>
    <name evidence="2" type="ORF">D5R40_23590</name>
</gene>
<proteinExistence type="predicted"/>
<keyword evidence="3" id="KW-1185">Reference proteome</keyword>
<comment type="caution">
    <text evidence="2">The sequence shown here is derived from an EMBL/GenBank/DDBJ whole genome shotgun (WGS) entry which is preliminary data.</text>
</comment>
<keyword evidence="2" id="KW-0808">Transferase</keyword>
<dbReference type="AlphaFoldDB" id="A0A3N6NJ26"/>
<dbReference type="CDD" id="cd00761">
    <property type="entry name" value="Glyco_tranf_GTA_type"/>
    <property type="match status" value="1"/>
</dbReference>
<dbReference type="InterPro" id="IPR029044">
    <property type="entry name" value="Nucleotide-diphossugar_trans"/>
</dbReference>